<name>A0ABQ5ATB5_9ASTR</name>
<evidence type="ECO:0000313" key="1">
    <source>
        <dbReference type="EMBL" id="GJT05901.1"/>
    </source>
</evidence>
<sequence>MFLNMDQLQKQLDNNEFQEIGSMASFKVLETQFRPHLDEEQQVRVQTENAEFNVFAYRHNKTTEQPEINNEDEIQKKGFAIAALKNELRKLTGNSVNTKFAKPSILGKPVGQPLKNQSVVRQPTAFKSERPRISKQRFASQVDNQKDLSKTLISAVVCTSAIGSSSEMGLISASSTCASFPDLLLVSCSCDSVLLHSMITELASNAYANQPFPLSSDQMKGFVDQLERLGYVLPHDLIVGLILNGLTKDFSGFVRNYNMALTGGRQVGKGKANGQGDDACTPLQEVGLEEELLLAVLAELLKRKRRRCLQLAFLIWFQQRRLDKTPYELWYGKVPISVLLKELIRDDYNLKQFTVFRLNGGAVALEEFQAKSTTAMSAIRR</sequence>
<organism evidence="1 2">
    <name type="scientific">Tanacetum coccineum</name>
    <dbReference type="NCBI Taxonomy" id="301880"/>
    <lineage>
        <taxon>Eukaryota</taxon>
        <taxon>Viridiplantae</taxon>
        <taxon>Streptophyta</taxon>
        <taxon>Embryophyta</taxon>
        <taxon>Tracheophyta</taxon>
        <taxon>Spermatophyta</taxon>
        <taxon>Magnoliopsida</taxon>
        <taxon>eudicotyledons</taxon>
        <taxon>Gunneridae</taxon>
        <taxon>Pentapetalae</taxon>
        <taxon>asterids</taxon>
        <taxon>campanulids</taxon>
        <taxon>Asterales</taxon>
        <taxon>Asteraceae</taxon>
        <taxon>Asteroideae</taxon>
        <taxon>Anthemideae</taxon>
        <taxon>Anthemidinae</taxon>
        <taxon>Tanacetum</taxon>
    </lineage>
</organism>
<proteinExistence type="predicted"/>
<dbReference type="Proteomes" id="UP001151760">
    <property type="component" value="Unassembled WGS sequence"/>
</dbReference>
<comment type="caution">
    <text evidence="1">The sequence shown here is derived from an EMBL/GenBank/DDBJ whole genome shotgun (WGS) entry which is preliminary data.</text>
</comment>
<dbReference type="EMBL" id="BQNB010012624">
    <property type="protein sequence ID" value="GJT05901.1"/>
    <property type="molecule type" value="Genomic_DNA"/>
</dbReference>
<evidence type="ECO:0000313" key="2">
    <source>
        <dbReference type="Proteomes" id="UP001151760"/>
    </source>
</evidence>
<reference evidence="1" key="2">
    <citation type="submission" date="2022-01" db="EMBL/GenBank/DDBJ databases">
        <authorList>
            <person name="Yamashiro T."/>
            <person name="Shiraishi A."/>
            <person name="Satake H."/>
            <person name="Nakayama K."/>
        </authorList>
    </citation>
    <scope>NUCLEOTIDE SEQUENCE</scope>
</reference>
<keyword evidence="2" id="KW-1185">Reference proteome</keyword>
<accession>A0ABQ5ATB5</accession>
<reference evidence="1" key="1">
    <citation type="journal article" date="2022" name="Int. J. Mol. Sci.">
        <title>Draft Genome of Tanacetum Coccineum: Genomic Comparison of Closely Related Tanacetum-Family Plants.</title>
        <authorList>
            <person name="Yamashiro T."/>
            <person name="Shiraishi A."/>
            <person name="Nakayama K."/>
            <person name="Satake H."/>
        </authorList>
    </citation>
    <scope>NUCLEOTIDE SEQUENCE</scope>
</reference>
<gene>
    <name evidence="1" type="ORF">Tco_0840363</name>
</gene>
<protein>
    <submittedName>
        <fullName evidence="1">Uncharacterized protein</fullName>
    </submittedName>
</protein>